<evidence type="ECO:0000256" key="5">
    <source>
        <dbReference type="ARBA" id="ARBA00022857"/>
    </source>
</evidence>
<keyword evidence="6 10" id="KW-1133">Transmembrane helix</keyword>
<dbReference type="GO" id="GO:0035336">
    <property type="term" value="P:long-chain fatty-acyl-CoA metabolic process"/>
    <property type="evidence" value="ECO:0007669"/>
    <property type="project" value="TreeGrafter"/>
</dbReference>
<sequence length="510" mass="58365">MADESQVRAFYTGKNLFMTGGTGFVGLCLIEKILRTIPNVGNVYLLMRPKKGKEISQRVEEIQVHPVFEKLLETQSVDIFKKIIPVSGDVGEENLGLSAQDRQVLIENINVVIHSAATLDFQENLRPTVKINVLGTRRITELCKQIKNLKVLIHVSSAYVNSYLNEAHEKVYEAPEDVERVISLVNSLSDEGLDNIEKKILKDHPNTYTFTKHLAEHEVANCANLFPCTIVRPTMIVAAWKEPVPGWTCSKVGPQGFLMGASKGVVRRLPLAKENIADYIPVDVVVNELLVAGWYAAKEKSGLTVYHCSSSTQRPFKWELIESEINEILHKYPLKSAVWYPHLKFVPSLWLFRLSAIFVHFFPGFLLDQLLRITGGRPILFRLHKNVWSSLNLLEKFIFNEWRFHNTNTIELAAKLNKIDKQLFYIDISTLNWKDYFVNLHLGVRRYLNKEKEKTLAAARSKDSILLVVHIIWQTLMLALVWYTFARLTGLSMAQSVWITPVIYILYSFL</sequence>
<evidence type="ECO:0000259" key="11">
    <source>
        <dbReference type="Pfam" id="PF03015"/>
    </source>
</evidence>
<accession>A0A7D5YL30</accession>
<feature type="transmembrane region" description="Helical" evidence="10">
    <location>
        <begin position="491"/>
        <end position="509"/>
    </location>
</feature>
<dbReference type="InterPro" id="IPR036291">
    <property type="entry name" value="NAD(P)-bd_dom_sf"/>
</dbReference>
<evidence type="ECO:0000256" key="4">
    <source>
        <dbReference type="ARBA" id="ARBA00022692"/>
    </source>
</evidence>
<dbReference type="EC" id="1.2.1.84" evidence="10"/>
<dbReference type="InterPro" id="IPR026055">
    <property type="entry name" value="FAR"/>
</dbReference>
<dbReference type="SUPFAM" id="SSF51735">
    <property type="entry name" value="NAD(P)-binding Rossmann-fold domains"/>
    <property type="match status" value="1"/>
</dbReference>
<evidence type="ECO:0000256" key="6">
    <source>
        <dbReference type="ARBA" id="ARBA00022989"/>
    </source>
</evidence>
<evidence type="ECO:0000256" key="10">
    <source>
        <dbReference type="RuleBase" id="RU363097"/>
    </source>
</evidence>
<dbReference type="InterPro" id="IPR033640">
    <property type="entry name" value="FAR_C"/>
</dbReference>
<feature type="transmembrane region" description="Helical" evidence="10">
    <location>
        <begin position="350"/>
        <end position="367"/>
    </location>
</feature>
<feature type="transmembrane region" description="Helical" evidence="10">
    <location>
        <begin position="464"/>
        <end position="485"/>
    </location>
</feature>
<comment type="catalytic activity">
    <reaction evidence="9 10">
        <text>a long-chain fatty acyl-CoA + 2 NADPH + 2 H(+) = a long-chain primary fatty alcohol + 2 NADP(+) + CoA</text>
        <dbReference type="Rhea" id="RHEA:52716"/>
        <dbReference type="ChEBI" id="CHEBI:15378"/>
        <dbReference type="ChEBI" id="CHEBI:57287"/>
        <dbReference type="ChEBI" id="CHEBI:57783"/>
        <dbReference type="ChEBI" id="CHEBI:58349"/>
        <dbReference type="ChEBI" id="CHEBI:77396"/>
        <dbReference type="ChEBI" id="CHEBI:83139"/>
        <dbReference type="EC" id="1.2.1.84"/>
    </reaction>
</comment>
<protein>
    <recommendedName>
        <fullName evidence="10">Fatty acyl-CoA reductase</fullName>
        <ecNumber evidence="10">1.2.1.84</ecNumber>
    </recommendedName>
</protein>
<dbReference type="InterPro" id="IPR013120">
    <property type="entry name" value="FAR_NAD-bd"/>
</dbReference>
<dbReference type="EMBL" id="MT318089">
    <property type="protein sequence ID" value="QLI62003.1"/>
    <property type="molecule type" value="mRNA"/>
</dbReference>
<evidence type="ECO:0000256" key="7">
    <source>
        <dbReference type="ARBA" id="ARBA00023098"/>
    </source>
</evidence>
<comment type="similarity">
    <text evidence="2 10">Belongs to the fatty acyl-CoA reductase family.</text>
</comment>
<reference evidence="13" key="2">
    <citation type="submission" date="2020-04" db="EMBL/GenBank/DDBJ databases">
        <authorList>
            <person name="Yang Y."/>
        </authorList>
    </citation>
    <scope>NUCLEOTIDE SEQUENCE</scope>
</reference>
<dbReference type="PANTHER" id="PTHR11011">
    <property type="entry name" value="MALE STERILITY PROTEIN 2-RELATED"/>
    <property type="match status" value="1"/>
</dbReference>
<keyword evidence="8 10" id="KW-0472">Membrane</keyword>
<evidence type="ECO:0000256" key="9">
    <source>
        <dbReference type="ARBA" id="ARBA00052530"/>
    </source>
</evidence>
<evidence type="ECO:0000256" key="3">
    <source>
        <dbReference type="ARBA" id="ARBA00022516"/>
    </source>
</evidence>
<dbReference type="PANTHER" id="PTHR11011:SF45">
    <property type="entry name" value="FATTY ACYL-COA REDUCTASE CG8306-RELATED"/>
    <property type="match status" value="1"/>
</dbReference>
<keyword evidence="4 10" id="KW-0812">Transmembrane</keyword>
<dbReference type="Gene3D" id="3.40.50.720">
    <property type="entry name" value="NAD(P)-binding Rossmann-like Domain"/>
    <property type="match status" value="1"/>
</dbReference>
<feature type="domain" description="Fatty acyl-CoA reductase C-terminal" evidence="11">
    <location>
        <begin position="360"/>
        <end position="451"/>
    </location>
</feature>
<evidence type="ECO:0000256" key="1">
    <source>
        <dbReference type="ARBA" id="ARBA00004141"/>
    </source>
</evidence>
<dbReference type="AlphaFoldDB" id="A0A7D5YL30"/>
<evidence type="ECO:0000256" key="2">
    <source>
        <dbReference type="ARBA" id="ARBA00005928"/>
    </source>
</evidence>
<dbReference type="Pfam" id="PF07993">
    <property type="entry name" value="NAD_binding_4"/>
    <property type="match status" value="1"/>
</dbReference>
<keyword evidence="7 10" id="KW-0443">Lipid metabolism</keyword>
<proteinExistence type="evidence at transcript level"/>
<keyword evidence="3 10" id="KW-0444">Lipid biosynthesis</keyword>
<comment type="function">
    <text evidence="10">Catalyzes the reduction of fatty acyl-CoA to fatty alcohols.</text>
</comment>
<name>A0A7D5YL30_9NEOP</name>
<keyword evidence="10" id="KW-0560">Oxidoreductase</keyword>
<dbReference type="GO" id="GO:0016020">
    <property type="term" value="C:membrane"/>
    <property type="evidence" value="ECO:0007669"/>
    <property type="project" value="UniProtKB-SubCell"/>
</dbReference>
<dbReference type="GO" id="GO:0080019">
    <property type="term" value="F:alcohol-forming very long-chain fatty acyl-CoA reductase activity"/>
    <property type="evidence" value="ECO:0007669"/>
    <property type="project" value="InterPro"/>
</dbReference>
<evidence type="ECO:0000313" key="13">
    <source>
        <dbReference type="EMBL" id="QLI62003.1"/>
    </source>
</evidence>
<comment type="subcellular location">
    <subcellularLocation>
        <location evidence="1">Membrane</location>
        <topology evidence="1">Multi-pass membrane protein</topology>
    </subcellularLocation>
</comment>
<organism evidence="13">
    <name type="scientific">Streltzoviella insularis</name>
    <dbReference type="NCBI Taxonomy" id="1206366"/>
    <lineage>
        <taxon>Eukaryota</taxon>
        <taxon>Metazoa</taxon>
        <taxon>Ecdysozoa</taxon>
        <taxon>Arthropoda</taxon>
        <taxon>Hexapoda</taxon>
        <taxon>Insecta</taxon>
        <taxon>Pterygota</taxon>
        <taxon>Neoptera</taxon>
        <taxon>Endopterygota</taxon>
        <taxon>Lepidoptera</taxon>
        <taxon>Glossata</taxon>
        <taxon>Ditrysia</taxon>
        <taxon>Cossoidea</taxon>
        <taxon>Cossidae</taxon>
        <taxon>Cossinae</taxon>
        <taxon>Streltzoviella</taxon>
    </lineage>
</organism>
<keyword evidence="5 10" id="KW-0521">NADP</keyword>
<dbReference type="CDD" id="cd05236">
    <property type="entry name" value="FAR-N_SDR_e"/>
    <property type="match status" value="1"/>
</dbReference>
<evidence type="ECO:0000259" key="12">
    <source>
        <dbReference type="Pfam" id="PF07993"/>
    </source>
</evidence>
<dbReference type="GO" id="GO:0005777">
    <property type="term" value="C:peroxisome"/>
    <property type="evidence" value="ECO:0007669"/>
    <property type="project" value="TreeGrafter"/>
</dbReference>
<dbReference type="CDD" id="cd09071">
    <property type="entry name" value="FAR_C"/>
    <property type="match status" value="1"/>
</dbReference>
<dbReference type="FunFam" id="3.40.50.720:FF:000143">
    <property type="entry name" value="Fatty acyl-CoA reductase"/>
    <property type="match status" value="1"/>
</dbReference>
<dbReference type="Pfam" id="PF03015">
    <property type="entry name" value="Sterile"/>
    <property type="match status" value="1"/>
</dbReference>
<evidence type="ECO:0000256" key="8">
    <source>
        <dbReference type="ARBA" id="ARBA00023136"/>
    </source>
</evidence>
<feature type="domain" description="Thioester reductase (TE)" evidence="12">
    <location>
        <begin position="19"/>
        <end position="287"/>
    </location>
</feature>
<dbReference type="GO" id="GO:0102965">
    <property type="term" value="F:alcohol-forming long-chain fatty acyl-CoA reductase activity"/>
    <property type="evidence" value="ECO:0007669"/>
    <property type="project" value="UniProtKB-EC"/>
</dbReference>
<reference evidence="13" key="1">
    <citation type="journal article" date="2020" name="PLoS ONE">
        <title>Identification of putative Type-I sex pheromone biosynthesis-related genes expressed in the female pheromone gland of Streltzoviella insularis.</title>
        <authorList>
            <person name="Yang Y"/>
            <person name="Tao J Zong.S."/>
        </authorList>
    </citation>
    <scope>NUCLEOTIDE SEQUENCE</scope>
</reference>